<sequence>MAGAVRYQDKAPRIREVLKTWAREGAPRSDKNSYAELGRLVGIPAQGPWKPVLDLISCEEEAKGLPDITYMVIRKSTGLPGQIGGSPANPPTSAQIATAREKLQEVFKRYCPTARVSF</sequence>
<dbReference type="KEGG" id="kmn:HW532_19185"/>
<dbReference type="AlphaFoldDB" id="A0A7S8HDB4"/>
<protein>
    <submittedName>
        <fullName evidence="1">Uncharacterized protein</fullName>
    </submittedName>
</protein>
<dbReference type="EMBL" id="CP058214">
    <property type="protein sequence ID" value="QPC44637.1"/>
    <property type="molecule type" value="Genomic_DNA"/>
</dbReference>
<evidence type="ECO:0000313" key="1">
    <source>
        <dbReference type="EMBL" id="QPC44637.1"/>
    </source>
</evidence>
<evidence type="ECO:0000313" key="2">
    <source>
        <dbReference type="Proteomes" id="UP000593594"/>
    </source>
</evidence>
<organism evidence="1 2">
    <name type="scientific">Kaustia mangrovi</name>
    <dbReference type="NCBI Taxonomy" id="2593653"/>
    <lineage>
        <taxon>Bacteria</taxon>
        <taxon>Pseudomonadati</taxon>
        <taxon>Pseudomonadota</taxon>
        <taxon>Alphaproteobacteria</taxon>
        <taxon>Hyphomicrobiales</taxon>
        <taxon>Parvibaculaceae</taxon>
        <taxon>Kaustia</taxon>
    </lineage>
</organism>
<dbReference type="Proteomes" id="UP000593594">
    <property type="component" value="Chromosome"/>
</dbReference>
<accession>A0A7S8HDB4</accession>
<dbReference type="RefSeq" id="WP_213162008.1">
    <property type="nucleotide sequence ID" value="NZ_CP058214.1"/>
</dbReference>
<reference evidence="1 2" key="1">
    <citation type="submission" date="2020-06" db="EMBL/GenBank/DDBJ databases">
        <title>Genome sequence of 2 isolates from Red Sea Mangroves.</title>
        <authorList>
            <person name="Sefrji F."/>
            <person name="Michoud G."/>
            <person name="Merlino G."/>
            <person name="Daffonchio D."/>
        </authorList>
    </citation>
    <scope>NUCLEOTIDE SEQUENCE [LARGE SCALE GENOMIC DNA]</scope>
    <source>
        <strain evidence="1 2">R1DC25</strain>
    </source>
</reference>
<keyword evidence="2" id="KW-1185">Reference proteome</keyword>
<name>A0A7S8HDB4_9HYPH</name>
<gene>
    <name evidence="1" type="ORF">HW532_19185</name>
</gene>
<proteinExistence type="predicted"/>